<reference evidence="1 3" key="1">
    <citation type="submission" date="2017-11" db="EMBL/GenBank/DDBJ databases">
        <title>The genome of Rhizophagus clarus HR1 reveals common genetic basis of auxotrophy among arbuscular mycorrhizal fungi.</title>
        <authorList>
            <person name="Kobayashi Y."/>
        </authorList>
    </citation>
    <scope>NUCLEOTIDE SEQUENCE [LARGE SCALE GENOMIC DNA]</scope>
    <source>
        <strain evidence="1 3">HR1</strain>
    </source>
</reference>
<proteinExistence type="predicted"/>
<name>A0A2Z6QAD5_9GLOM</name>
<protein>
    <recommendedName>
        <fullName evidence="4">DDE-1 domain-containing protein</fullName>
    </recommendedName>
</protein>
<gene>
    <name evidence="2" type="ORF">RCL2_000419200</name>
    <name evidence="1" type="ORF">RclHR1_00130006</name>
</gene>
<dbReference type="EMBL" id="BEXD01000335">
    <property type="protein sequence ID" value="GBB86565.1"/>
    <property type="molecule type" value="Genomic_DNA"/>
</dbReference>
<sequence length="97" mass="11847">MASLDGQWWCWTYCWENLKHARLSDICGLVKRFWKNISNEIITQSFKTCEITNSDSEKDDDQESIYMKFPQDRYKTITLDDHPFFDIDFMYNDKFFF</sequence>
<evidence type="ECO:0000313" key="3">
    <source>
        <dbReference type="Proteomes" id="UP000247702"/>
    </source>
</evidence>
<accession>A0A2Z6QAD5</accession>
<reference evidence="2" key="2">
    <citation type="submission" date="2019-10" db="EMBL/GenBank/DDBJ databases">
        <title>Conservation and host-specific expression of non-tandemly repeated heterogenous ribosome RNA gene in arbuscular mycorrhizal fungi.</title>
        <authorList>
            <person name="Maeda T."/>
            <person name="Kobayashi Y."/>
            <person name="Nakagawa T."/>
            <person name="Ezawa T."/>
            <person name="Yamaguchi K."/>
            <person name="Bino T."/>
            <person name="Nishimoto Y."/>
            <person name="Shigenobu S."/>
            <person name="Kawaguchi M."/>
        </authorList>
    </citation>
    <scope>NUCLEOTIDE SEQUENCE</scope>
    <source>
        <strain evidence="2">HR1</strain>
    </source>
</reference>
<comment type="caution">
    <text evidence="1">The sequence shown here is derived from an EMBL/GenBank/DDBJ whole genome shotgun (WGS) entry which is preliminary data.</text>
</comment>
<dbReference type="AlphaFoldDB" id="A0A2Z6QAD5"/>
<keyword evidence="3" id="KW-1185">Reference proteome</keyword>
<dbReference type="Proteomes" id="UP000615446">
    <property type="component" value="Unassembled WGS sequence"/>
</dbReference>
<evidence type="ECO:0000313" key="2">
    <source>
        <dbReference type="EMBL" id="GES76806.1"/>
    </source>
</evidence>
<dbReference type="Proteomes" id="UP000247702">
    <property type="component" value="Unassembled WGS sequence"/>
</dbReference>
<organism evidence="1 3">
    <name type="scientific">Rhizophagus clarus</name>
    <dbReference type="NCBI Taxonomy" id="94130"/>
    <lineage>
        <taxon>Eukaryota</taxon>
        <taxon>Fungi</taxon>
        <taxon>Fungi incertae sedis</taxon>
        <taxon>Mucoromycota</taxon>
        <taxon>Glomeromycotina</taxon>
        <taxon>Glomeromycetes</taxon>
        <taxon>Glomerales</taxon>
        <taxon>Glomeraceae</taxon>
        <taxon>Rhizophagus</taxon>
    </lineage>
</organism>
<dbReference type="EMBL" id="BLAL01000026">
    <property type="protein sequence ID" value="GES76806.1"/>
    <property type="molecule type" value="Genomic_DNA"/>
</dbReference>
<evidence type="ECO:0008006" key="4">
    <source>
        <dbReference type="Google" id="ProtNLM"/>
    </source>
</evidence>
<evidence type="ECO:0000313" key="1">
    <source>
        <dbReference type="EMBL" id="GBB86565.1"/>
    </source>
</evidence>